<accession>A0A7D5LC34</accession>
<gene>
    <name evidence="1" type="ORF">HUG12_16320</name>
</gene>
<dbReference type="KEGG" id="halu:HUG12_16320"/>
<dbReference type="Proteomes" id="UP000509626">
    <property type="component" value="Chromosome"/>
</dbReference>
<dbReference type="EMBL" id="CP058579">
    <property type="protein sequence ID" value="QLG63212.1"/>
    <property type="molecule type" value="Genomic_DNA"/>
</dbReference>
<dbReference type="RefSeq" id="WP_179269797.1">
    <property type="nucleotide sequence ID" value="NZ_CP058579.1"/>
</dbReference>
<name>A0A7D5LC34_9EURY</name>
<dbReference type="GeneID" id="56039057"/>
<keyword evidence="2" id="KW-1185">Reference proteome</keyword>
<reference evidence="1 2" key="1">
    <citation type="submission" date="2020-06" db="EMBL/GenBank/DDBJ databases">
        <title>NJ-3-1, isolated from saline soil.</title>
        <authorList>
            <person name="Cui H.L."/>
            <person name="Shi X."/>
        </authorList>
    </citation>
    <scope>NUCLEOTIDE SEQUENCE [LARGE SCALE GENOMIC DNA]</scope>
    <source>
        <strain evidence="1 2">NJ-3-1</strain>
    </source>
</reference>
<proteinExistence type="predicted"/>
<evidence type="ECO:0000313" key="1">
    <source>
        <dbReference type="EMBL" id="QLG63212.1"/>
    </source>
</evidence>
<organism evidence="1 2">
    <name type="scientific">Halorarum salinum</name>
    <dbReference type="NCBI Taxonomy" id="2743089"/>
    <lineage>
        <taxon>Archaea</taxon>
        <taxon>Methanobacteriati</taxon>
        <taxon>Methanobacteriota</taxon>
        <taxon>Stenosarchaea group</taxon>
        <taxon>Halobacteria</taxon>
        <taxon>Halobacteriales</taxon>
        <taxon>Haloferacaceae</taxon>
        <taxon>Halorarum</taxon>
    </lineage>
</organism>
<dbReference type="OrthoDB" id="339239at2157"/>
<dbReference type="AlphaFoldDB" id="A0A7D5LC34"/>
<sequence>MSVVMGSGGMATASFTTVDAPRNSAVDVTSDELGAHSLDVAQSVFINSTSSLVTVTNRLGRDVTITVGLRDDSEHIGDLVVDGTVVGNATSFTLTQGTERTVQIEIPDDASLTDETVYFYVDASAPGLEVTAPDRSAPVNE</sequence>
<evidence type="ECO:0000313" key="2">
    <source>
        <dbReference type="Proteomes" id="UP000509626"/>
    </source>
</evidence>
<protein>
    <submittedName>
        <fullName evidence="1">Uncharacterized protein</fullName>
    </submittedName>
</protein>